<gene>
    <name evidence="2" type="ORF">Y1Q_0001124</name>
</gene>
<organism evidence="2 3">
    <name type="scientific">Alligator mississippiensis</name>
    <name type="common">American alligator</name>
    <dbReference type="NCBI Taxonomy" id="8496"/>
    <lineage>
        <taxon>Eukaryota</taxon>
        <taxon>Metazoa</taxon>
        <taxon>Chordata</taxon>
        <taxon>Craniata</taxon>
        <taxon>Vertebrata</taxon>
        <taxon>Euteleostomi</taxon>
        <taxon>Archelosauria</taxon>
        <taxon>Archosauria</taxon>
        <taxon>Crocodylia</taxon>
        <taxon>Alligatoridae</taxon>
        <taxon>Alligatorinae</taxon>
        <taxon>Alligator</taxon>
    </lineage>
</organism>
<dbReference type="AlphaFoldDB" id="A0A151M3X1"/>
<name>A0A151M3X1_ALLMI</name>
<protein>
    <submittedName>
        <fullName evidence="2">Uncharacterized protein</fullName>
    </submittedName>
</protein>
<accession>A0A151M3X1</accession>
<feature type="compositionally biased region" description="Pro residues" evidence="1">
    <location>
        <begin position="26"/>
        <end position="36"/>
    </location>
</feature>
<evidence type="ECO:0000313" key="3">
    <source>
        <dbReference type="Proteomes" id="UP000050525"/>
    </source>
</evidence>
<evidence type="ECO:0000256" key="1">
    <source>
        <dbReference type="SAM" id="MobiDB-lite"/>
    </source>
</evidence>
<dbReference type="EMBL" id="AKHW03006672">
    <property type="protein sequence ID" value="KYO19215.1"/>
    <property type="molecule type" value="Genomic_DNA"/>
</dbReference>
<feature type="region of interest" description="Disordered" evidence="1">
    <location>
        <begin position="1"/>
        <end position="46"/>
    </location>
</feature>
<comment type="caution">
    <text evidence="2">The sequence shown here is derived from an EMBL/GenBank/DDBJ whole genome shotgun (WGS) entry which is preliminary data.</text>
</comment>
<dbReference type="Proteomes" id="UP000050525">
    <property type="component" value="Unassembled WGS sequence"/>
</dbReference>
<reference evidence="2 3" key="1">
    <citation type="journal article" date="2012" name="Genome Biol.">
        <title>Sequencing three crocodilian genomes to illuminate the evolution of archosaurs and amniotes.</title>
        <authorList>
            <person name="St John J.A."/>
            <person name="Braun E.L."/>
            <person name="Isberg S.R."/>
            <person name="Miles L.G."/>
            <person name="Chong A.Y."/>
            <person name="Gongora J."/>
            <person name="Dalzell P."/>
            <person name="Moran C."/>
            <person name="Bed'hom B."/>
            <person name="Abzhanov A."/>
            <person name="Burgess S.C."/>
            <person name="Cooksey A.M."/>
            <person name="Castoe T.A."/>
            <person name="Crawford N.G."/>
            <person name="Densmore L.D."/>
            <person name="Drew J.C."/>
            <person name="Edwards S.V."/>
            <person name="Faircloth B.C."/>
            <person name="Fujita M.K."/>
            <person name="Greenwold M.J."/>
            <person name="Hoffmann F.G."/>
            <person name="Howard J.M."/>
            <person name="Iguchi T."/>
            <person name="Janes D.E."/>
            <person name="Khan S.Y."/>
            <person name="Kohno S."/>
            <person name="de Koning A.J."/>
            <person name="Lance S.L."/>
            <person name="McCarthy F.M."/>
            <person name="McCormack J.E."/>
            <person name="Merchant M.E."/>
            <person name="Peterson D.G."/>
            <person name="Pollock D.D."/>
            <person name="Pourmand N."/>
            <person name="Raney B.J."/>
            <person name="Roessler K.A."/>
            <person name="Sanford J.R."/>
            <person name="Sawyer R.H."/>
            <person name="Schmidt C.J."/>
            <person name="Triplett E.W."/>
            <person name="Tuberville T.D."/>
            <person name="Venegas-Anaya M."/>
            <person name="Howard J.T."/>
            <person name="Jarvis E.D."/>
            <person name="Guillette L.J.Jr."/>
            <person name="Glenn T.C."/>
            <person name="Green R.E."/>
            <person name="Ray D.A."/>
        </authorList>
    </citation>
    <scope>NUCLEOTIDE SEQUENCE [LARGE SCALE GENOMIC DNA]</scope>
    <source>
        <strain evidence="2">KSC_2009_1</strain>
    </source>
</reference>
<proteinExistence type="predicted"/>
<keyword evidence="3" id="KW-1185">Reference proteome</keyword>
<sequence length="69" mass="7489">MIKTGPWKKEINRGPKTVDSQGISTPHPPQQGPPSPACLHQSQKHGGEALRDLKNIRYHGCHENVTAGA</sequence>
<evidence type="ECO:0000313" key="2">
    <source>
        <dbReference type="EMBL" id="KYO19215.1"/>
    </source>
</evidence>